<gene>
    <name evidence="1" type="ORF">EZS28_017125</name>
</gene>
<dbReference type="AlphaFoldDB" id="A0A5J4VYM2"/>
<evidence type="ECO:0000313" key="1">
    <source>
        <dbReference type="EMBL" id="KAA6387349.1"/>
    </source>
</evidence>
<sequence length="67" mass="7571">MVQQAKYHLELLKFIQSSLSYSEAQVYHLINESSPYNSPIVTVLVLSEIVLYYSNPAHSAFPSDVPL</sequence>
<accession>A0A5J4VYM2</accession>
<dbReference type="Proteomes" id="UP000324800">
    <property type="component" value="Unassembled WGS sequence"/>
</dbReference>
<reference evidence="1 2" key="1">
    <citation type="submission" date="2019-03" db="EMBL/GenBank/DDBJ databases">
        <title>Single cell metagenomics reveals metabolic interactions within the superorganism composed of flagellate Streblomastix strix and complex community of Bacteroidetes bacteria on its surface.</title>
        <authorList>
            <person name="Treitli S.C."/>
            <person name="Kolisko M."/>
            <person name="Husnik F."/>
            <person name="Keeling P."/>
            <person name="Hampl V."/>
        </authorList>
    </citation>
    <scope>NUCLEOTIDE SEQUENCE [LARGE SCALE GENOMIC DNA]</scope>
    <source>
        <strain evidence="1">ST1C</strain>
    </source>
</reference>
<comment type="caution">
    <text evidence="1">The sequence shown here is derived from an EMBL/GenBank/DDBJ whole genome shotgun (WGS) entry which is preliminary data.</text>
</comment>
<dbReference type="EMBL" id="SNRW01004410">
    <property type="protein sequence ID" value="KAA6387349.1"/>
    <property type="molecule type" value="Genomic_DNA"/>
</dbReference>
<name>A0A5J4VYM2_9EUKA</name>
<organism evidence="1 2">
    <name type="scientific">Streblomastix strix</name>
    <dbReference type="NCBI Taxonomy" id="222440"/>
    <lineage>
        <taxon>Eukaryota</taxon>
        <taxon>Metamonada</taxon>
        <taxon>Preaxostyla</taxon>
        <taxon>Oxymonadida</taxon>
        <taxon>Streblomastigidae</taxon>
        <taxon>Streblomastix</taxon>
    </lineage>
</organism>
<evidence type="ECO:0000313" key="2">
    <source>
        <dbReference type="Proteomes" id="UP000324800"/>
    </source>
</evidence>
<protein>
    <submittedName>
        <fullName evidence="1">Uncharacterized protein</fullName>
    </submittedName>
</protein>
<proteinExistence type="predicted"/>